<reference evidence="1 3" key="1">
    <citation type="submission" date="2008-03" db="EMBL/GenBank/DDBJ databases">
        <title>Annotation of Ixodes scapularis.</title>
        <authorList>
            <consortium name="Ixodes scapularis Genome Project Consortium"/>
            <person name="Caler E."/>
            <person name="Hannick L.I."/>
            <person name="Bidwell S."/>
            <person name="Joardar V."/>
            <person name="Thiagarajan M."/>
            <person name="Amedeo P."/>
            <person name="Galinsky K.J."/>
            <person name="Schobel S."/>
            <person name="Inman J."/>
            <person name="Hostetler J."/>
            <person name="Miller J."/>
            <person name="Hammond M."/>
            <person name="Megy K."/>
            <person name="Lawson D."/>
            <person name="Kodira C."/>
            <person name="Sutton G."/>
            <person name="Meyer J."/>
            <person name="Hill C.A."/>
            <person name="Birren B."/>
            <person name="Nene V."/>
            <person name="Collins F."/>
            <person name="Alarcon-Chaidez F."/>
            <person name="Wikel S."/>
            <person name="Strausberg R."/>
        </authorList>
    </citation>
    <scope>NUCLEOTIDE SEQUENCE [LARGE SCALE GENOMIC DNA]</scope>
    <source>
        <strain evidence="3">Wikel</strain>
        <strain evidence="1">Wikel colony</strain>
    </source>
</reference>
<dbReference type="InParanoid" id="B7PI28"/>
<name>B7PI28_IXOSC</name>
<dbReference type="EnsemblMetazoa" id="ISCW005065-RA">
    <property type="protein sequence ID" value="ISCW005065-PA"/>
    <property type="gene ID" value="ISCW005065"/>
</dbReference>
<keyword evidence="3" id="KW-1185">Reference proteome</keyword>
<sequence length="70" mass="7988">MGRSKDNLSAQLCWSHILWFRFDLSERATLLKNLIGYGALAPYSNTSREKKKLLTLLGCQIPFKLGYPTL</sequence>
<dbReference type="PaxDb" id="6945-B7PI28"/>
<dbReference type="VEuPathDB" id="VectorBase:ISCW005065"/>
<evidence type="ECO:0000313" key="1">
    <source>
        <dbReference type="EMBL" id="EEC06250.1"/>
    </source>
</evidence>
<gene>
    <name evidence="1" type="ORF">IscW_ISCW005065</name>
</gene>
<dbReference type="EMBL" id="ABJB011138351">
    <property type="status" value="NOT_ANNOTATED_CDS"/>
    <property type="molecule type" value="Genomic_DNA"/>
</dbReference>
<proteinExistence type="predicted"/>
<accession>B7PI28</accession>
<reference evidence="2" key="2">
    <citation type="submission" date="2020-05" db="UniProtKB">
        <authorList>
            <consortium name="EnsemblMetazoa"/>
        </authorList>
    </citation>
    <scope>IDENTIFICATION</scope>
    <source>
        <strain evidence="2">wikel</strain>
    </source>
</reference>
<organism>
    <name type="scientific">Ixodes scapularis</name>
    <name type="common">Black-legged tick</name>
    <name type="synonym">Deer tick</name>
    <dbReference type="NCBI Taxonomy" id="6945"/>
    <lineage>
        <taxon>Eukaryota</taxon>
        <taxon>Metazoa</taxon>
        <taxon>Ecdysozoa</taxon>
        <taxon>Arthropoda</taxon>
        <taxon>Chelicerata</taxon>
        <taxon>Arachnida</taxon>
        <taxon>Acari</taxon>
        <taxon>Parasitiformes</taxon>
        <taxon>Ixodida</taxon>
        <taxon>Ixodoidea</taxon>
        <taxon>Ixodidae</taxon>
        <taxon>Ixodinae</taxon>
        <taxon>Ixodes</taxon>
    </lineage>
</organism>
<evidence type="ECO:0000313" key="2">
    <source>
        <dbReference type="EnsemblMetazoa" id="ISCW005065-PA"/>
    </source>
</evidence>
<dbReference type="Proteomes" id="UP000001555">
    <property type="component" value="Unassembled WGS sequence"/>
</dbReference>
<dbReference type="EMBL" id="DS716575">
    <property type="protein sequence ID" value="EEC06250.1"/>
    <property type="molecule type" value="Genomic_DNA"/>
</dbReference>
<dbReference type="VEuPathDB" id="VectorBase:ISCI005065"/>
<dbReference type="AlphaFoldDB" id="B7PI28"/>
<dbReference type="HOGENOM" id="CLU_2760619_0_0_1"/>
<evidence type="ECO:0000313" key="3">
    <source>
        <dbReference type="Proteomes" id="UP000001555"/>
    </source>
</evidence>
<protein>
    <submittedName>
        <fullName evidence="1 2">Uncharacterized protein</fullName>
    </submittedName>
</protein>